<proteinExistence type="predicted"/>
<protein>
    <submittedName>
        <fullName evidence="1">Uncharacterized protein</fullName>
    </submittedName>
</protein>
<organism evidence="1">
    <name type="scientific">hydrothermal vent metagenome</name>
    <dbReference type="NCBI Taxonomy" id="652676"/>
    <lineage>
        <taxon>unclassified sequences</taxon>
        <taxon>metagenomes</taxon>
        <taxon>ecological metagenomes</taxon>
    </lineage>
</organism>
<accession>A0A3B1D7R9</accession>
<gene>
    <name evidence="1" type="ORF">MNBD_NITROSPIRAE01-114</name>
</gene>
<feature type="non-terminal residue" evidence="1">
    <location>
        <position position="52"/>
    </location>
</feature>
<sequence length="52" mass="5822">MILVFRKSVIRLLLFVFSTLFAATPVLAEQAALSWSPNTAPDLAGYVLYYKD</sequence>
<evidence type="ECO:0000313" key="1">
    <source>
        <dbReference type="EMBL" id="VAX27765.1"/>
    </source>
</evidence>
<reference evidence="1" key="1">
    <citation type="submission" date="2018-06" db="EMBL/GenBank/DDBJ databases">
        <authorList>
            <person name="Zhirakovskaya E."/>
        </authorList>
    </citation>
    <scope>NUCLEOTIDE SEQUENCE</scope>
</reference>
<name>A0A3B1D7R9_9ZZZZ</name>
<dbReference type="EMBL" id="UOGF01000033">
    <property type="protein sequence ID" value="VAX27765.1"/>
    <property type="molecule type" value="Genomic_DNA"/>
</dbReference>
<dbReference type="AlphaFoldDB" id="A0A3B1D7R9"/>